<dbReference type="PANTHER" id="PTHR43735">
    <property type="entry name" value="APOPTOSIS-INDUCING FACTOR 1"/>
    <property type="match status" value="1"/>
</dbReference>
<dbReference type="GO" id="GO:0005737">
    <property type="term" value="C:cytoplasm"/>
    <property type="evidence" value="ECO:0007669"/>
    <property type="project" value="TreeGrafter"/>
</dbReference>
<evidence type="ECO:0000259" key="2">
    <source>
        <dbReference type="Pfam" id="PF07992"/>
    </source>
</evidence>
<proteinExistence type="predicted"/>
<feature type="compositionally biased region" description="Low complexity" evidence="1">
    <location>
        <begin position="166"/>
        <end position="180"/>
    </location>
</feature>
<evidence type="ECO:0000313" key="3">
    <source>
        <dbReference type="EMBL" id="THH32083.1"/>
    </source>
</evidence>
<dbReference type="InterPro" id="IPR023753">
    <property type="entry name" value="FAD/NAD-binding_dom"/>
</dbReference>
<dbReference type="Pfam" id="PF07992">
    <property type="entry name" value="Pyr_redox_2"/>
    <property type="match status" value="1"/>
</dbReference>
<keyword evidence="4" id="KW-1185">Reference proteome</keyword>
<dbReference type="PANTHER" id="PTHR43735:SF2">
    <property type="entry name" value="FE-REGULATED PROTEIN 8"/>
    <property type="match status" value="1"/>
</dbReference>
<feature type="region of interest" description="Disordered" evidence="1">
    <location>
        <begin position="166"/>
        <end position="198"/>
    </location>
</feature>
<dbReference type="PRINTS" id="PR00368">
    <property type="entry name" value="FADPNR"/>
</dbReference>
<dbReference type="EMBL" id="SGPM01000030">
    <property type="protein sequence ID" value="THH32083.1"/>
    <property type="molecule type" value="Genomic_DNA"/>
</dbReference>
<feature type="compositionally biased region" description="Polar residues" evidence="1">
    <location>
        <begin position="181"/>
        <end position="198"/>
    </location>
</feature>
<name>A0A4V3XJ84_9APHY</name>
<sequence>MGFGEAADMSPLMKKATSKTVAVLGASYGGYSAARHLADNLPKDWRLVVVDRNSHFNHLYVYPRLGVLTGHSHKGFIPYTHIFGSGQDSTRHVLLNAHITKLSHHSAGLSKRFTEHGVDGAEPSLEFDYAVYALGSHMPGPINLWGPAIDEEDVQDSASLTTPSISNVQSAQSTSSPSFSEVTTATTHTQDVASLSQETGTKSAGIEWLNRSSKYIENVPSVLVVGGGALGIQYATDIAEIYPNKSVTLLHSRMQLLPRFDPCMHSEIIAALSSLNVNTILGERLDLSFPRRTERNKDGHIENVVRTTSGREIRASVILLCTGQRPNTGFVHDLLPEAIIPDGPSKSLIRVNRKLQIGVPAAASQVDRVADGLSKLSVGDLKTAEPGDAELDVPHPHLFAIGDAADTFGAINAGHTAHAQALVAANNILKLIQAEESSSGPPELEEYHPGPPGIKMSIGRNTMLYQVGDKVGQKQKCPDDLGAPVMWKFYLGREVTEEEMLD</sequence>
<organism evidence="3 4">
    <name type="scientific">Antrodiella citrinella</name>
    <dbReference type="NCBI Taxonomy" id="2447956"/>
    <lineage>
        <taxon>Eukaryota</taxon>
        <taxon>Fungi</taxon>
        <taxon>Dikarya</taxon>
        <taxon>Basidiomycota</taxon>
        <taxon>Agaricomycotina</taxon>
        <taxon>Agaricomycetes</taxon>
        <taxon>Polyporales</taxon>
        <taxon>Steccherinaceae</taxon>
        <taxon>Antrodiella</taxon>
    </lineage>
</organism>
<dbReference type="Gene3D" id="3.50.50.100">
    <property type="match status" value="1"/>
</dbReference>
<dbReference type="GO" id="GO:0004174">
    <property type="term" value="F:electron-transferring-flavoprotein dehydrogenase activity"/>
    <property type="evidence" value="ECO:0007669"/>
    <property type="project" value="TreeGrafter"/>
</dbReference>
<dbReference type="InterPro" id="IPR036188">
    <property type="entry name" value="FAD/NAD-bd_sf"/>
</dbReference>
<dbReference type="Gene3D" id="3.50.50.60">
    <property type="entry name" value="FAD/NAD(P)-binding domain"/>
    <property type="match status" value="2"/>
</dbReference>
<dbReference type="AlphaFoldDB" id="A0A4V3XJ84"/>
<feature type="domain" description="FAD/NAD(P)-binding" evidence="2">
    <location>
        <begin position="20"/>
        <end position="331"/>
    </location>
</feature>
<accession>A0A4V3XJ84</accession>
<dbReference type="OrthoDB" id="202203at2759"/>
<dbReference type="SUPFAM" id="SSF51905">
    <property type="entry name" value="FAD/NAD(P)-binding domain"/>
    <property type="match status" value="1"/>
</dbReference>
<gene>
    <name evidence="3" type="ORF">EUX98_g2115</name>
</gene>
<comment type="caution">
    <text evidence="3">The sequence shown here is derived from an EMBL/GenBank/DDBJ whole genome shotgun (WGS) entry which is preliminary data.</text>
</comment>
<evidence type="ECO:0000256" key="1">
    <source>
        <dbReference type="SAM" id="MobiDB-lite"/>
    </source>
</evidence>
<reference evidence="3 4" key="1">
    <citation type="submission" date="2019-02" db="EMBL/GenBank/DDBJ databases">
        <title>Genome sequencing of the rare red list fungi Antrodiella citrinella (Flaviporus citrinellus).</title>
        <authorList>
            <person name="Buettner E."/>
            <person name="Kellner H."/>
        </authorList>
    </citation>
    <scope>NUCLEOTIDE SEQUENCE [LARGE SCALE GENOMIC DNA]</scope>
    <source>
        <strain evidence="3 4">DSM 108506</strain>
    </source>
</reference>
<dbReference type="Proteomes" id="UP000308730">
    <property type="component" value="Unassembled WGS sequence"/>
</dbReference>
<dbReference type="GO" id="GO:0050660">
    <property type="term" value="F:flavin adenine dinucleotide binding"/>
    <property type="evidence" value="ECO:0007669"/>
    <property type="project" value="TreeGrafter"/>
</dbReference>
<dbReference type="PRINTS" id="PR00411">
    <property type="entry name" value="PNDRDTASEI"/>
</dbReference>
<evidence type="ECO:0000313" key="4">
    <source>
        <dbReference type="Proteomes" id="UP000308730"/>
    </source>
</evidence>
<protein>
    <recommendedName>
        <fullName evidence="2">FAD/NAD(P)-binding domain-containing protein</fullName>
    </recommendedName>
</protein>